<organism evidence="2 3">
    <name type="scientific">Ktedonospora formicarum</name>
    <dbReference type="NCBI Taxonomy" id="2778364"/>
    <lineage>
        <taxon>Bacteria</taxon>
        <taxon>Bacillati</taxon>
        <taxon>Chloroflexota</taxon>
        <taxon>Ktedonobacteria</taxon>
        <taxon>Ktedonobacterales</taxon>
        <taxon>Ktedonobacteraceae</taxon>
        <taxon>Ktedonospora</taxon>
    </lineage>
</organism>
<dbReference type="SUPFAM" id="SSF52540">
    <property type="entry name" value="P-loop containing nucleoside triphosphate hydrolases"/>
    <property type="match status" value="1"/>
</dbReference>
<dbReference type="InterPro" id="IPR027417">
    <property type="entry name" value="P-loop_NTPase"/>
</dbReference>
<dbReference type="Gene3D" id="3.40.50.300">
    <property type="entry name" value="P-loop containing nucleotide triphosphate hydrolases"/>
    <property type="match status" value="1"/>
</dbReference>
<reference evidence="2" key="1">
    <citation type="submission" date="2020-10" db="EMBL/GenBank/DDBJ databases">
        <title>Taxonomic study of unclassified bacteria belonging to the class Ktedonobacteria.</title>
        <authorList>
            <person name="Yabe S."/>
            <person name="Wang C.M."/>
            <person name="Zheng Y."/>
            <person name="Sakai Y."/>
            <person name="Cavaletti L."/>
            <person name="Monciardini P."/>
            <person name="Donadio S."/>
        </authorList>
    </citation>
    <scope>NUCLEOTIDE SEQUENCE</scope>
    <source>
        <strain evidence="2">SOSP1-1</strain>
    </source>
</reference>
<dbReference type="PANTHER" id="PTHR30267:SF2">
    <property type="entry name" value="PROTEIN PRKA"/>
    <property type="match status" value="1"/>
</dbReference>
<proteinExistence type="predicted"/>
<evidence type="ECO:0000259" key="1">
    <source>
        <dbReference type="Pfam" id="PF00158"/>
    </source>
</evidence>
<evidence type="ECO:0000313" key="2">
    <source>
        <dbReference type="EMBL" id="GHO42484.1"/>
    </source>
</evidence>
<feature type="domain" description="Sigma-54 factor interaction" evidence="1">
    <location>
        <begin position="143"/>
        <end position="201"/>
    </location>
</feature>
<dbReference type="PANTHER" id="PTHR30267">
    <property type="entry name" value="PROTEIN KINASE PRKA"/>
    <property type="match status" value="1"/>
</dbReference>
<dbReference type="EMBL" id="BNJF01000001">
    <property type="protein sequence ID" value="GHO42484.1"/>
    <property type="molecule type" value="Genomic_DNA"/>
</dbReference>
<dbReference type="AlphaFoldDB" id="A0A8J3HYX4"/>
<dbReference type="FunFam" id="3.40.50.300:FF:000841">
    <property type="entry name" value="Magnesium protoporphyrin chelatase"/>
    <property type="match status" value="1"/>
</dbReference>
<dbReference type="GO" id="GO:0004672">
    <property type="term" value="F:protein kinase activity"/>
    <property type="evidence" value="ECO:0007669"/>
    <property type="project" value="TreeGrafter"/>
</dbReference>
<comment type="caution">
    <text evidence="2">The sequence shown here is derived from an EMBL/GenBank/DDBJ whole genome shotgun (WGS) entry which is preliminary data.</text>
</comment>
<sequence length="441" mass="49450">MRKNLIAKIRNGEELFPGIVGYEETVIPQIENAILSGQDIIFLGERGQAKTRMARSLANLLDDEIPVIAGCEINDSPYEPICRACRDKIEQQGDEVEIAWLPRDRRYGEKLATPDITISDLVGEVDPIRVAEGRYLSDELTIHYGMIPRTHRGIFCINELPDLAERIQVGLLNIMEERDVQIRGYKIRLPLDVYVVASANPEDYTNRGRIITPLKDRIGSEIRTHYPRDLEHEISIMEAESTHFPTDGLDIIVPTFMKEVIAEVTQLARASNDISQRSGVSVRVSVSNFENVLSNAVRRALRLNERHAAPRVSDLSAILASTCGKIELDAVGDIKEERVVQKLINAAVLNVFGEYFESREFDQLLAGFERGLNVQVGDDMSSMEYVNQLSKVGGLSKAIDKLNGRGSPASVASSVEFILEGLHLNRRLNKDEVEGKVRYRR</sequence>
<keyword evidence="3" id="KW-1185">Reference proteome</keyword>
<dbReference type="GO" id="GO:0006355">
    <property type="term" value="P:regulation of DNA-templated transcription"/>
    <property type="evidence" value="ECO:0007669"/>
    <property type="project" value="InterPro"/>
</dbReference>
<protein>
    <submittedName>
        <fullName evidence="2">Magnesium chelatase</fullName>
    </submittedName>
</protein>
<gene>
    <name evidence="2" type="ORF">KSX_06470</name>
</gene>
<name>A0A8J3HYX4_9CHLR</name>
<dbReference type="Pfam" id="PF00158">
    <property type="entry name" value="Sigma54_activat"/>
    <property type="match status" value="1"/>
</dbReference>
<accession>A0A8J3HYX4</accession>
<dbReference type="GO" id="GO:0005524">
    <property type="term" value="F:ATP binding"/>
    <property type="evidence" value="ECO:0007669"/>
    <property type="project" value="InterPro"/>
</dbReference>
<dbReference type="Proteomes" id="UP000612362">
    <property type="component" value="Unassembled WGS sequence"/>
</dbReference>
<evidence type="ECO:0000313" key="3">
    <source>
        <dbReference type="Proteomes" id="UP000612362"/>
    </source>
</evidence>
<dbReference type="InterPro" id="IPR002078">
    <property type="entry name" value="Sigma_54_int"/>
</dbReference>